<evidence type="ECO:0000313" key="2">
    <source>
        <dbReference type="EMBL" id="SVE32982.1"/>
    </source>
</evidence>
<evidence type="ECO:0008006" key="3">
    <source>
        <dbReference type="Google" id="ProtNLM"/>
    </source>
</evidence>
<sequence length="131" mass="14662">MLFKIALKNLLGAKLRTWLNVFVTALSFFMIILFSAMYDGMREHAKQVTIDTEIAGGAYWHPEYDPLDPMSFEDAHAIPPNTVKALIDQKKAVPVLVSQASIYPNGRMLPVIMKGITPEQNIVNMPTQMLA</sequence>
<keyword evidence="1" id="KW-0472">Membrane</keyword>
<dbReference type="AlphaFoldDB" id="A0A383CLA5"/>
<keyword evidence="1" id="KW-0812">Transmembrane</keyword>
<gene>
    <name evidence="2" type="ORF">METZ01_LOCUS485836</name>
</gene>
<reference evidence="2" key="1">
    <citation type="submission" date="2018-05" db="EMBL/GenBank/DDBJ databases">
        <authorList>
            <person name="Lanie J.A."/>
            <person name="Ng W.-L."/>
            <person name="Kazmierczak K.M."/>
            <person name="Andrzejewski T.M."/>
            <person name="Davidsen T.M."/>
            <person name="Wayne K.J."/>
            <person name="Tettelin H."/>
            <person name="Glass J.I."/>
            <person name="Rusch D."/>
            <person name="Podicherti R."/>
            <person name="Tsui H.-C.T."/>
            <person name="Winkler M.E."/>
        </authorList>
    </citation>
    <scope>NUCLEOTIDE SEQUENCE</scope>
</reference>
<keyword evidence="1" id="KW-1133">Transmembrane helix</keyword>
<dbReference type="EMBL" id="UINC01209804">
    <property type="protein sequence ID" value="SVE32982.1"/>
    <property type="molecule type" value="Genomic_DNA"/>
</dbReference>
<feature type="non-terminal residue" evidence="2">
    <location>
        <position position="131"/>
    </location>
</feature>
<name>A0A383CLA5_9ZZZZ</name>
<accession>A0A383CLA5</accession>
<evidence type="ECO:0000256" key="1">
    <source>
        <dbReference type="SAM" id="Phobius"/>
    </source>
</evidence>
<proteinExistence type="predicted"/>
<organism evidence="2">
    <name type="scientific">marine metagenome</name>
    <dbReference type="NCBI Taxonomy" id="408172"/>
    <lineage>
        <taxon>unclassified sequences</taxon>
        <taxon>metagenomes</taxon>
        <taxon>ecological metagenomes</taxon>
    </lineage>
</organism>
<protein>
    <recommendedName>
        <fullName evidence="3">MacB-like periplasmic core domain-containing protein</fullName>
    </recommendedName>
</protein>
<feature type="transmembrane region" description="Helical" evidence="1">
    <location>
        <begin position="17"/>
        <end position="38"/>
    </location>
</feature>